<evidence type="ECO:0000256" key="3">
    <source>
        <dbReference type="ARBA" id="ARBA00022989"/>
    </source>
</evidence>
<evidence type="ECO:0000256" key="2">
    <source>
        <dbReference type="ARBA" id="ARBA00022692"/>
    </source>
</evidence>
<feature type="transmembrane region" description="Helical" evidence="5">
    <location>
        <begin position="48"/>
        <end position="68"/>
    </location>
</feature>
<dbReference type="Proteomes" id="UP000027265">
    <property type="component" value="Unassembled WGS sequence"/>
</dbReference>
<dbReference type="OrthoDB" id="3358017at2759"/>
<keyword evidence="7" id="KW-1185">Reference proteome</keyword>
<dbReference type="InterPro" id="IPR007568">
    <property type="entry name" value="RTA1"/>
</dbReference>
<feature type="transmembrane region" description="Helical" evidence="5">
    <location>
        <begin position="236"/>
        <end position="256"/>
    </location>
</feature>
<dbReference type="InParanoid" id="A0A067PNP3"/>
<dbReference type="Pfam" id="PF04479">
    <property type="entry name" value="RTA1"/>
    <property type="match status" value="1"/>
</dbReference>
<dbReference type="AlphaFoldDB" id="A0A067PNP3"/>
<evidence type="ECO:0000313" key="7">
    <source>
        <dbReference type="Proteomes" id="UP000027265"/>
    </source>
</evidence>
<evidence type="ECO:0000256" key="4">
    <source>
        <dbReference type="ARBA" id="ARBA00023136"/>
    </source>
</evidence>
<protein>
    <recommendedName>
        <fullName evidence="8">RTA1 like protein</fullName>
    </recommendedName>
</protein>
<sequence length="301" mass="33532">MRKCLDPSDPNAEYLYCASTGAATLFTVLFALTSIAHITQAFMYRKGFCWVIIMAALWETGGFLTRALSTLDQTKYTFIFPSQILILLAPLWINAFTYIVLGRMVHYFIPDQAVGRIKARRLATWFVLLDITALLIQGTGGSLTTTRGNSKLITLGLHIYMGGIGMQEFFILLFTGMAIRFHKKAIATGDLLGRPTDWRALLYVLYATLTLITIRICYRLAEFSSGIINTLTTHEAFFYCLEAVPMFSALLLYNIWHPGRVLIGAESEFPKKEKKAKRGQGLGAGGTQETIAMDLVPGDKV</sequence>
<accession>A0A067PNP3</accession>
<feature type="transmembrane region" description="Helical" evidence="5">
    <location>
        <begin position="12"/>
        <end position="36"/>
    </location>
</feature>
<organism evidence="6 7">
    <name type="scientific">Jaapia argillacea MUCL 33604</name>
    <dbReference type="NCBI Taxonomy" id="933084"/>
    <lineage>
        <taxon>Eukaryota</taxon>
        <taxon>Fungi</taxon>
        <taxon>Dikarya</taxon>
        <taxon>Basidiomycota</taxon>
        <taxon>Agaricomycotina</taxon>
        <taxon>Agaricomycetes</taxon>
        <taxon>Agaricomycetidae</taxon>
        <taxon>Jaapiales</taxon>
        <taxon>Jaapiaceae</taxon>
        <taxon>Jaapia</taxon>
    </lineage>
</organism>
<evidence type="ECO:0008006" key="8">
    <source>
        <dbReference type="Google" id="ProtNLM"/>
    </source>
</evidence>
<keyword evidence="4 5" id="KW-0472">Membrane</keyword>
<reference evidence="7" key="1">
    <citation type="journal article" date="2014" name="Proc. Natl. Acad. Sci. U.S.A.">
        <title>Extensive sampling of basidiomycete genomes demonstrates inadequacy of the white-rot/brown-rot paradigm for wood decay fungi.</title>
        <authorList>
            <person name="Riley R."/>
            <person name="Salamov A.A."/>
            <person name="Brown D.W."/>
            <person name="Nagy L.G."/>
            <person name="Floudas D."/>
            <person name="Held B.W."/>
            <person name="Levasseur A."/>
            <person name="Lombard V."/>
            <person name="Morin E."/>
            <person name="Otillar R."/>
            <person name="Lindquist E.A."/>
            <person name="Sun H."/>
            <person name="LaButti K.M."/>
            <person name="Schmutz J."/>
            <person name="Jabbour D."/>
            <person name="Luo H."/>
            <person name="Baker S.E."/>
            <person name="Pisabarro A.G."/>
            <person name="Walton J.D."/>
            <person name="Blanchette R.A."/>
            <person name="Henrissat B."/>
            <person name="Martin F."/>
            <person name="Cullen D."/>
            <person name="Hibbett D.S."/>
            <person name="Grigoriev I.V."/>
        </authorList>
    </citation>
    <scope>NUCLEOTIDE SEQUENCE [LARGE SCALE GENOMIC DNA]</scope>
    <source>
        <strain evidence="7">MUCL 33604</strain>
    </source>
</reference>
<comment type="subcellular location">
    <subcellularLocation>
        <location evidence="1">Membrane</location>
        <topology evidence="1">Multi-pass membrane protein</topology>
    </subcellularLocation>
</comment>
<keyword evidence="2 5" id="KW-0812">Transmembrane</keyword>
<name>A0A067PNP3_9AGAM</name>
<evidence type="ECO:0000313" key="6">
    <source>
        <dbReference type="EMBL" id="KDQ51946.1"/>
    </source>
</evidence>
<dbReference type="EMBL" id="KL197743">
    <property type="protein sequence ID" value="KDQ51946.1"/>
    <property type="molecule type" value="Genomic_DNA"/>
</dbReference>
<dbReference type="PANTHER" id="PTHR31465">
    <property type="entry name" value="PROTEIN RTA1-RELATED"/>
    <property type="match status" value="1"/>
</dbReference>
<dbReference type="GO" id="GO:0016020">
    <property type="term" value="C:membrane"/>
    <property type="evidence" value="ECO:0007669"/>
    <property type="project" value="UniProtKB-SubCell"/>
</dbReference>
<evidence type="ECO:0000256" key="5">
    <source>
        <dbReference type="SAM" id="Phobius"/>
    </source>
</evidence>
<evidence type="ECO:0000256" key="1">
    <source>
        <dbReference type="ARBA" id="ARBA00004141"/>
    </source>
</evidence>
<dbReference type="STRING" id="933084.A0A067PNP3"/>
<feature type="transmembrane region" description="Helical" evidence="5">
    <location>
        <begin position="200"/>
        <end position="221"/>
    </location>
</feature>
<proteinExistence type="predicted"/>
<feature type="transmembrane region" description="Helical" evidence="5">
    <location>
        <begin position="80"/>
        <end position="101"/>
    </location>
</feature>
<dbReference type="PANTHER" id="PTHR31465:SF15">
    <property type="entry name" value="LIPID TRANSPORTER ATNI-RELATED"/>
    <property type="match status" value="1"/>
</dbReference>
<feature type="transmembrane region" description="Helical" evidence="5">
    <location>
        <begin position="159"/>
        <end position="179"/>
    </location>
</feature>
<dbReference type="HOGENOM" id="CLU_033465_3_0_1"/>
<feature type="transmembrane region" description="Helical" evidence="5">
    <location>
        <begin position="122"/>
        <end position="139"/>
    </location>
</feature>
<gene>
    <name evidence="6" type="ORF">JAAARDRAFT_40566</name>
</gene>
<keyword evidence="3 5" id="KW-1133">Transmembrane helix</keyword>